<evidence type="ECO:0000256" key="1">
    <source>
        <dbReference type="SAM" id="MobiDB-lite"/>
    </source>
</evidence>
<name>X0ZMR7_9ZZZZ</name>
<proteinExistence type="predicted"/>
<gene>
    <name evidence="2" type="ORF">S01H4_07437</name>
</gene>
<feature type="region of interest" description="Disordered" evidence="1">
    <location>
        <begin position="47"/>
        <end position="101"/>
    </location>
</feature>
<evidence type="ECO:0000313" key="2">
    <source>
        <dbReference type="EMBL" id="GAG61678.1"/>
    </source>
</evidence>
<feature type="compositionally biased region" description="Basic and acidic residues" evidence="1">
    <location>
        <begin position="89"/>
        <end position="101"/>
    </location>
</feature>
<dbReference type="EMBL" id="BART01002431">
    <property type="protein sequence ID" value="GAG61678.1"/>
    <property type="molecule type" value="Genomic_DNA"/>
</dbReference>
<protein>
    <submittedName>
        <fullName evidence="2">Uncharacterized protein</fullName>
    </submittedName>
</protein>
<sequence>MSNRLLSPLKAIRANCLDCSGGSQGEVDKCVIPDCPLFPYRFGKRPETAKKRGKEMADWQREKKIKEPTKGKMPSGLRKFLDAKQGTKQIDKIGSVEENRA</sequence>
<comment type="caution">
    <text evidence="2">The sequence shown here is derived from an EMBL/GenBank/DDBJ whole genome shotgun (WGS) entry which is preliminary data.</text>
</comment>
<organism evidence="2">
    <name type="scientific">marine sediment metagenome</name>
    <dbReference type="NCBI Taxonomy" id="412755"/>
    <lineage>
        <taxon>unclassified sequences</taxon>
        <taxon>metagenomes</taxon>
        <taxon>ecological metagenomes</taxon>
    </lineage>
</organism>
<dbReference type="AlphaFoldDB" id="X0ZMR7"/>
<reference evidence="2" key="1">
    <citation type="journal article" date="2014" name="Front. Microbiol.">
        <title>High frequency of phylogenetically diverse reductive dehalogenase-homologous genes in deep subseafloor sedimentary metagenomes.</title>
        <authorList>
            <person name="Kawai M."/>
            <person name="Futagami T."/>
            <person name="Toyoda A."/>
            <person name="Takaki Y."/>
            <person name="Nishi S."/>
            <person name="Hori S."/>
            <person name="Arai W."/>
            <person name="Tsubouchi T."/>
            <person name="Morono Y."/>
            <person name="Uchiyama I."/>
            <person name="Ito T."/>
            <person name="Fujiyama A."/>
            <person name="Inagaki F."/>
            <person name="Takami H."/>
        </authorList>
    </citation>
    <scope>NUCLEOTIDE SEQUENCE</scope>
    <source>
        <strain evidence="2">Expedition CK06-06</strain>
    </source>
</reference>
<feature type="compositionally biased region" description="Basic and acidic residues" evidence="1">
    <location>
        <begin position="47"/>
        <end position="70"/>
    </location>
</feature>
<accession>X0ZMR7</accession>